<dbReference type="InterPro" id="IPR036397">
    <property type="entry name" value="RNaseH_sf"/>
</dbReference>
<dbReference type="GO" id="GO:0003676">
    <property type="term" value="F:nucleic acid binding"/>
    <property type="evidence" value="ECO:0007669"/>
    <property type="project" value="InterPro"/>
</dbReference>
<dbReference type="InterPro" id="IPR041588">
    <property type="entry name" value="Integrase_H2C2"/>
</dbReference>
<dbReference type="Proteomes" id="UP000765509">
    <property type="component" value="Unassembled WGS sequence"/>
</dbReference>
<sequence length="194" mass="22386">MLRWQIAIQEYGGKMIIVHKAGNIHKNADGLSKWALANTPDNPAYVPLEAEPKIPIEVINILIFGPNYLKNIYSGNLSEDRTLEKVKNCVLWPSLRKETIEYFHICDRCQKENRSKGKKFALMIHIKEAKSPWEVVHMDWVTALPPSGDRSYDDCCVIIDIYRKTLIFLPFHKDEAAMDTALLLWNRVISHRAI</sequence>
<dbReference type="InterPro" id="IPR050951">
    <property type="entry name" value="Retrovirus_Pol_polyprotein"/>
</dbReference>
<evidence type="ECO:0000313" key="2">
    <source>
        <dbReference type="EMBL" id="MBW0532949.1"/>
    </source>
</evidence>
<dbReference type="PANTHER" id="PTHR37984:SF5">
    <property type="entry name" value="PROTEIN NYNRIN-LIKE"/>
    <property type="match status" value="1"/>
</dbReference>
<dbReference type="PANTHER" id="PTHR37984">
    <property type="entry name" value="PROTEIN CBG26694"/>
    <property type="match status" value="1"/>
</dbReference>
<dbReference type="AlphaFoldDB" id="A0A9Q3F574"/>
<dbReference type="EMBL" id="AVOT02038145">
    <property type="protein sequence ID" value="MBW0532949.1"/>
    <property type="molecule type" value="Genomic_DNA"/>
</dbReference>
<organism evidence="2 3">
    <name type="scientific">Austropuccinia psidii MF-1</name>
    <dbReference type="NCBI Taxonomy" id="1389203"/>
    <lineage>
        <taxon>Eukaryota</taxon>
        <taxon>Fungi</taxon>
        <taxon>Dikarya</taxon>
        <taxon>Basidiomycota</taxon>
        <taxon>Pucciniomycotina</taxon>
        <taxon>Pucciniomycetes</taxon>
        <taxon>Pucciniales</taxon>
        <taxon>Sphaerophragmiaceae</taxon>
        <taxon>Austropuccinia</taxon>
    </lineage>
</organism>
<reference evidence="2" key="1">
    <citation type="submission" date="2021-03" db="EMBL/GenBank/DDBJ databases">
        <title>Draft genome sequence of rust myrtle Austropuccinia psidii MF-1, a brazilian biotype.</title>
        <authorList>
            <person name="Quecine M.C."/>
            <person name="Pachon D.M.R."/>
            <person name="Bonatelli M.L."/>
            <person name="Correr F.H."/>
            <person name="Franceschini L.M."/>
            <person name="Leite T.F."/>
            <person name="Margarido G.R.A."/>
            <person name="Almeida C.A."/>
            <person name="Ferrarezi J.A."/>
            <person name="Labate C.A."/>
        </authorList>
    </citation>
    <scope>NUCLEOTIDE SEQUENCE</scope>
    <source>
        <strain evidence="2">MF-1</strain>
    </source>
</reference>
<evidence type="ECO:0000313" key="3">
    <source>
        <dbReference type="Proteomes" id="UP000765509"/>
    </source>
</evidence>
<proteinExistence type="predicted"/>
<feature type="domain" description="Integrase zinc-binding" evidence="1">
    <location>
        <begin position="74"/>
        <end position="114"/>
    </location>
</feature>
<dbReference type="OrthoDB" id="8067401at2759"/>
<protein>
    <recommendedName>
        <fullName evidence="1">Integrase zinc-binding domain-containing protein</fullName>
    </recommendedName>
</protein>
<comment type="caution">
    <text evidence="2">The sequence shown here is derived from an EMBL/GenBank/DDBJ whole genome shotgun (WGS) entry which is preliminary data.</text>
</comment>
<dbReference type="Pfam" id="PF17921">
    <property type="entry name" value="Integrase_H2C2"/>
    <property type="match status" value="1"/>
</dbReference>
<keyword evidence="3" id="KW-1185">Reference proteome</keyword>
<dbReference type="Gene3D" id="3.30.420.10">
    <property type="entry name" value="Ribonuclease H-like superfamily/Ribonuclease H"/>
    <property type="match status" value="1"/>
</dbReference>
<dbReference type="InterPro" id="IPR012337">
    <property type="entry name" value="RNaseH-like_sf"/>
</dbReference>
<gene>
    <name evidence="2" type="ORF">O181_072664</name>
</gene>
<name>A0A9Q3F574_9BASI</name>
<accession>A0A9Q3F574</accession>
<dbReference type="SUPFAM" id="SSF53098">
    <property type="entry name" value="Ribonuclease H-like"/>
    <property type="match status" value="1"/>
</dbReference>
<evidence type="ECO:0000259" key="1">
    <source>
        <dbReference type="Pfam" id="PF17921"/>
    </source>
</evidence>